<evidence type="ECO:0000313" key="1">
    <source>
        <dbReference type="EMBL" id="MBW93067.1"/>
    </source>
</evidence>
<accession>A0A2P2JHY4</accession>
<reference evidence="1" key="1">
    <citation type="submission" date="2018-02" db="EMBL/GenBank/DDBJ databases">
        <title>Rhizophora mucronata_Transcriptome.</title>
        <authorList>
            <person name="Meera S.P."/>
            <person name="Sreeshan A."/>
            <person name="Augustine A."/>
        </authorList>
    </citation>
    <scope>NUCLEOTIDE SEQUENCE</scope>
    <source>
        <tissue evidence="1">Leaf</tissue>
    </source>
</reference>
<dbReference type="EMBL" id="GGEC01012584">
    <property type="protein sequence ID" value="MBW93067.1"/>
    <property type="molecule type" value="Transcribed_RNA"/>
</dbReference>
<dbReference type="AlphaFoldDB" id="A0A2P2JHY4"/>
<sequence length="87" mass="9632">MLATYWLIKTIAMSSFEVNSLNASSIALIVVSENKIKIITKEEELIQSFLLQNIASILFVQASCSDMIQKSGMHITVVKLSADKFHG</sequence>
<protein>
    <submittedName>
        <fullName evidence="1">V-type proton ATPase subunit F</fullName>
    </submittedName>
</protein>
<organism evidence="1">
    <name type="scientific">Rhizophora mucronata</name>
    <name type="common">Asiatic mangrove</name>
    <dbReference type="NCBI Taxonomy" id="61149"/>
    <lineage>
        <taxon>Eukaryota</taxon>
        <taxon>Viridiplantae</taxon>
        <taxon>Streptophyta</taxon>
        <taxon>Embryophyta</taxon>
        <taxon>Tracheophyta</taxon>
        <taxon>Spermatophyta</taxon>
        <taxon>Magnoliopsida</taxon>
        <taxon>eudicotyledons</taxon>
        <taxon>Gunneridae</taxon>
        <taxon>Pentapetalae</taxon>
        <taxon>rosids</taxon>
        <taxon>fabids</taxon>
        <taxon>Malpighiales</taxon>
        <taxon>Rhizophoraceae</taxon>
        <taxon>Rhizophora</taxon>
    </lineage>
</organism>
<proteinExistence type="predicted"/>
<name>A0A2P2JHY4_RHIMU</name>